<dbReference type="InterPro" id="IPR031641">
    <property type="entry name" value="PapA_C"/>
</dbReference>
<dbReference type="Proteomes" id="UP000300142">
    <property type="component" value="Unassembled WGS sequence"/>
</dbReference>
<sequence>MTMPDNRELSSLEATMEILNSRAKTWNLVTISRINGNLQEAVIRQALDIIQYRHPSLNSRIIHSQNRFYFQPIGTEKIPLQTVINLDEEQWQEVVNQEMNQVIDSSKCLMRVVIVTIKDEPKINYLISTLHHAISDGLSSIQLHSEIFTYYQKLTSGDTIQEVTPLEQLPPIEKLLPKYTQGWRGNTSRFLLLLKIGWQKFWKQPKTLTFEKYVPIYQRNCAIIHKQIFADATENFIAQCKLENTTVNSALCALLMLTVARKIIKPNQKSVCMNCLSYLDLRRRLQPAINKENLAVLATSLMGFHTINKNTSFWELAREVKQNLESGIKHGDIFNMVLLAKYLTKFCFIFPQQVAATVSVSNIGKVNIPKSYGELELEEISFAGSHSLYAGMFVIHVATFQGKMLLNFVFSQPSISRETMEDMVNQVVCYILNLSSNTAKIRGA</sequence>
<gene>
    <name evidence="14" type="ORF">SR1949_06620</name>
</gene>
<protein>
    <recommendedName>
        <fullName evidence="6">Phthiocerol/phthiodiolone dimycocerosyl transferase</fullName>
        <ecNumber evidence="5">2.3.1.282</ecNumber>
    </recommendedName>
    <alternativeName>
        <fullName evidence="11">Acyltransferase PapA5</fullName>
    </alternativeName>
    <alternativeName>
        <fullName evidence="9">Phthiocerol/phthiodiolone O-acyltransferase</fullName>
    </alternativeName>
    <alternativeName>
        <fullName evidence="10">Polyketide synthase-associated protein A5</fullName>
    </alternativeName>
</protein>
<dbReference type="Gene3D" id="3.30.559.10">
    <property type="entry name" value="Chloramphenicol acetyltransferase-like domain"/>
    <property type="match status" value="1"/>
</dbReference>
<dbReference type="EMBL" id="BJCE01000012">
    <property type="protein sequence ID" value="GCL35566.1"/>
    <property type="molecule type" value="Genomic_DNA"/>
</dbReference>
<comment type="catalytic activity">
    <reaction evidence="3">
        <text>2 a mycocerosyl-[mycocerosic acid synthase] + a phthiodiolone = a dimycocerosyl phthiodiolone + 2 holo-[mycocerosic acid synthase].</text>
        <dbReference type="EC" id="2.3.1.282"/>
    </reaction>
</comment>
<keyword evidence="15" id="KW-1185">Reference proteome</keyword>
<evidence type="ECO:0000256" key="10">
    <source>
        <dbReference type="ARBA" id="ARBA00032317"/>
    </source>
</evidence>
<keyword evidence="8" id="KW-0012">Acyltransferase</keyword>
<evidence type="ECO:0000256" key="8">
    <source>
        <dbReference type="ARBA" id="ARBA00023315"/>
    </source>
</evidence>
<evidence type="ECO:0000259" key="13">
    <source>
        <dbReference type="Pfam" id="PF16911"/>
    </source>
</evidence>
<comment type="caution">
    <text evidence="14">The sequence shown here is derived from an EMBL/GenBank/DDBJ whole genome shotgun (WGS) entry which is preliminary data.</text>
</comment>
<accession>A0A479ZVF6</accession>
<evidence type="ECO:0000256" key="3">
    <source>
        <dbReference type="ARBA" id="ARBA00001907"/>
    </source>
</evidence>
<proteinExistence type="inferred from homology"/>
<keyword evidence="7 14" id="KW-0808">Transferase</keyword>
<evidence type="ECO:0000256" key="6">
    <source>
        <dbReference type="ARBA" id="ARBA00013449"/>
    </source>
</evidence>
<dbReference type="PANTHER" id="PTHR28037">
    <property type="entry name" value="ALCOHOL O-ACETYLTRANSFERASE 1-RELATED"/>
    <property type="match status" value="1"/>
</dbReference>
<evidence type="ECO:0000256" key="11">
    <source>
        <dbReference type="ARBA" id="ARBA00033407"/>
    </source>
</evidence>
<evidence type="ECO:0000256" key="1">
    <source>
        <dbReference type="ARBA" id="ARBA00000026"/>
    </source>
</evidence>
<dbReference type="GO" id="GO:0008610">
    <property type="term" value="P:lipid biosynthetic process"/>
    <property type="evidence" value="ECO:0007669"/>
    <property type="project" value="UniProtKB-ARBA"/>
</dbReference>
<dbReference type="AlphaFoldDB" id="A0A479ZVF6"/>
<evidence type="ECO:0000256" key="2">
    <source>
        <dbReference type="ARBA" id="ARBA00000625"/>
    </source>
</evidence>
<organism evidence="14 15">
    <name type="scientific">Sphaerospermopsis reniformis</name>
    <dbReference type="NCBI Taxonomy" id="531300"/>
    <lineage>
        <taxon>Bacteria</taxon>
        <taxon>Bacillati</taxon>
        <taxon>Cyanobacteriota</taxon>
        <taxon>Cyanophyceae</taxon>
        <taxon>Nostocales</taxon>
        <taxon>Aphanizomenonaceae</taxon>
        <taxon>Sphaerospermopsis</taxon>
    </lineage>
</organism>
<dbReference type="EC" id="2.3.1.282" evidence="5"/>
<comment type="similarity">
    <text evidence="4">Belongs to the acyltransferase PapA5 family.</text>
</comment>
<dbReference type="Gene3D" id="3.30.559.30">
    <property type="entry name" value="Nonribosomal peptide synthetase, condensation domain"/>
    <property type="match status" value="1"/>
</dbReference>
<reference evidence="15" key="1">
    <citation type="submission" date="2019-02" db="EMBL/GenBank/DDBJ databases">
        <title>Draft genome sequence of Sphaerospermopsis reniformis NIES-1949.</title>
        <authorList>
            <person name="Yamaguchi H."/>
            <person name="Suzuki S."/>
            <person name="Kawachi M."/>
        </authorList>
    </citation>
    <scope>NUCLEOTIDE SEQUENCE [LARGE SCALE GENOMIC DNA]</scope>
    <source>
        <strain evidence="15">NIES-1949</strain>
    </source>
</reference>
<dbReference type="GO" id="GO:0016746">
    <property type="term" value="F:acyltransferase activity"/>
    <property type="evidence" value="ECO:0007669"/>
    <property type="project" value="UniProtKB-KW"/>
</dbReference>
<dbReference type="SUPFAM" id="SSF52777">
    <property type="entry name" value="CoA-dependent acyltransferases"/>
    <property type="match status" value="2"/>
</dbReference>
<feature type="domain" description="Condensation" evidence="12">
    <location>
        <begin position="17"/>
        <end position="162"/>
    </location>
</feature>
<comment type="catalytic activity">
    <reaction evidence="1">
        <text>2 a mycocerosyl-[mycocerosic acid synthase] + a phthiocerol = a dimycocerosyl phthiocerol + 2 holo-[mycocerosic acid synthase].</text>
        <dbReference type="EC" id="2.3.1.282"/>
    </reaction>
</comment>
<evidence type="ECO:0000313" key="15">
    <source>
        <dbReference type="Proteomes" id="UP000300142"/>
    </source>
</evidence>
<dbReference type="Pfam" id="PF16911">
    <property type="entry name" value="PapA_C"/>
    <property type="match status" value="1"/>
</dbReference>
<dbReference type="PANTHER" id="PTHR28037:SF1">
    <property type="entry name" value="ALCOHOL O-ACETYLTRANSFERASE 1-RELATED"/>
    <property type="match status" value="1"/>
</dbReference>
<comment type="catalytic activity">
    <reaction evidence="2">
        <text>2 a mycocerosyl-[mycocerosic acid synthase] + a phenolphthiocerol = a dimycocerosyl phenolphthiocerol + 2 holo-[mycocerosic acid synthase].</text>
        <dbReference type="EC" id="2.3.1.282"/>
    </reaction>
</comment>
<evidence type="ECO:0000256" key="5">
    <source>
        <dbReference type="ARBA" id="ARBA00012866"/>
    </source>
</evidence>
<evidence type="ECO:0000256" key="7">
    <source>
        <dbReference type="ARBA" id="ARBA00022679"/>
    </source>
</evidence>
<evidence type="ECO:0000256" key="9">
    <source>
        <dbReference type="ARBA" id="ARBA00030465"/>
    </source>
</evidence>
<evidence type="ECO:0000259" key="12">
    <source>
        <dbReference type="Pfam" id="PF00668"/>
    </source>
</evidence>
<dbReference type="InterPro" id="IPR023213">
    <property type="entry name" value="CAT-like_dom_sf"/>
</dbReference>
<evidence type="ECO:0000313" key="14">
    <source>
        <dbReference type="EMBL" id="GCL35566.1"/>
    </source>
</evidence>
<feature type="domain" description="Phthiocerol/phthiodiolone dimycocerosyl transferase C-terminal" evidence="13">
    <location>
        <begin position="230"/>
        <end position="385"/>
    </location>
</feature>
<dbReference type="InterPro" id="IPR052058">
    <property type="entry name" value="Alcohol_O-acetyltransferase"/>
</dbReference>
<name>A0A479ZVF6_9CYAN</name>
<dbReference type="Pfam" id="PF00668">
    <property type="entry name" value="Condensation"/>
    <property type="match status" value="1"/>
</dbReference>
<dbReference type="InterPro" id="IPR001242">
    <property type="entry name" value="Condensation_dom"/>
</dbReference>
<evidence type="ECO:0000256" key="4">
    <source>
        <dbReference type="ARBA" id="ARBA00006558"/>
    </source>
</evidence>